<proteinExistence type="predicted"/>
<evidence type="ECO:0000313" key="2">
    <source>
        <dbReference type="Proteomes" id="UP001324427"/>
    </source>
</evidence>
<dbReference type="Proteomes" id="UP001324427">
    <property type="component" value="Unassembled WGS sequence"/>
</dbReference>
<accession>A0AAV9JR82</accession>
<comment type="caution">
    <text evidence="1">The sequence shown here is derived from an EMBL/GenBank/DDBJ whole genome shotgun (WGS) entry which is preliminary data.</text>
</comment>
<evidence type="ECO:0000313" key="1">
    <source>
        <dbReference type="EMBL" id="KAK4547049.1"/>
    </source>
</evidence>
<dbReference type="EMBL" id="JAVFHQ010000012">
    <property type="protein sequence ID" value="KAK4547049.1"/>
    <property type="molecule type" value="Genomic_DNA"/>
</dbReference>
<protein>
    <submittedName>
        <fullName evidence="1">Uncharacterized protein</fullName>
    </submittedName>
</protein>
<gene>
    <name evidence="1" type="ORF">LTR36_001270</name>
</gene>
<keyword evidence="2" id="KW-1185">Reference proteome</keyword>
<sequence>MATDSRPASASMPAEHCDTTTEIVTTSLAAHRLPTEHPNTTSTPVIESSPLLQLPSELRLLIFDALVEPLVQKPEHFDVYMLPSEWPKTELGTYTSTLLTCKQLYAEAKDHFETHYLSKITIYFYDPLALRNFTTVIARIAKLEPKYNNIQICISGCPTNAWFFTSTRCPTNALFRTALFNTVPPADDTDKEHLDARLAVGELKGAVSVFTDTQPHVCFSECDGGPICDPDDRRGNVHARAAQRIGEDGIETLQHSASARHTMYTQMTAPVNKLRWSSWMEDYDTAQTRESRARCDDFLKESSVEIEYARFASLDQPFVP</sequence>
<name>A0AAV9JR82_9PEZI</name>
<organism evidence="1 2">
    <name type="scientific">Oleoguttula mirabilis</name>
    <dbReference type="NCBI Taxonomy" id="1507867"/>
    <lineage>
        <taxon>Eukaryota</taxon>
        <taxon>Fungi</taxon>
        <taxon>Dikarya</taxon>
        <taxon>Ascomycota</taxon>
        <taxon>Pezizomycotina</taxon>
        <taxon>Dothideomycetes</taxon>
        <taxon>Dothideomycetidae</taxon>
        <taxon>Mycosphaerellales</taxon>
        <taxon>Teratosphaeriaceae</taxon>
        <taxon>Oleoguttula</taxon>
    </lineage>
</organism>
<reference evidence="1 2" key="1">
    <citation type="submission" date="2021-11" db="EMBL/GenBank/DDBJ databases">
        <title>Black yeast isolated from Biological Soil Crust.</title>
        <authorList>
            <person name="Kurbessoian T."/>
        </authorList>
    </citation>
    <scope>NUCLEOTIDE SEQUENCE [LARGE SCALE GENOMIC DNA]</scope>
    <source>
        <strain evidence="1 2">CCFEE 5522</strain>
    </source>
</reference>
<dbReference type="AlphaFoldDB" id="A0AAV9JR82"/>